<evidence type="ECO:0000256" key="1">
    <source>
        <dbReference type="ARBA" id="ARBA00022603"/>
    </source>
</evidence>
<dbReference type="RefSeq" id="WP_281806800.1">
    <property type="nucleotide sequence ID" value="NZ_BSEC01000005.1"/>
</dbReference>
<name>A0A9W6GZN8_9HYPH</name>
<dbReference type="EMBL" id="BSEC01000005">
    <property type="protein sequence ID" value="GLI95790.1"/>
    <property type="molecule type" value="Genomic_DNA"/>
</dbReference>
<proteinExistence type="predicted"/>
<dbReference type="CDD" id="cd02440">
    <property type="entry name" value="AdoMet_MTases"/>
    <property type="match status" value="1"/>
</dbReference>
<evidence type="ECO:0000259" key="3">
    <source>
        <dbReference type="Pfam" id="PF05175"/>
    </source>
</evidence>
<keyword evidence="5" id="KW-1185">Reference proteome</keyword>
<keyword evidence="2" id="KW-0949">S-adenosyl-L-methionine</keyword>
<organism evidence="4 5">
    <name type="scientific">Methylocystis echinoides</name>
    <dbReference type="NCBI Taxonomy" id="29468"/>
    <lineage>
        <taxon>Bacteria</taxon>
        <taxon>Pseudomonadati</taxon>
        <taxon>Pseudomonadota</taxon>
        <taxon>Alphaproteobacteria</taxon>
        <taxon>Hyphomicrobiales</taxon>
        <taxon>Methylocystaceae</taxon>
        <taxon>Methylocystis</taxon>
    </lineage>
</organism>
<evidence type="ECO:0000256" key="2">
    <source>
        <dbReference type="ARBA" id="ARBA00022691"/>
    </source>
</evidence>
<dbReference type="InterPro" id="IPR029063">
    <property type="entry name" value="SAM-dependent_MTases_sf"/>
</dbReference>
<feature type="domain" description="Methyltransferase small" evidence="3">
    <location>
        <begin position="65"/>
        <end position="145"/>
    </location>
</feature>
<dbReference type="InterPro" id="IPR002052">
    <property type="entry name" value="DNA_methylase_N6_adenine_CS"/>
</dbReference>
<dbReference type="GO" id="GO:0008757">
    <property type="term" value="F:S-adenosylmethionine-dependent methyltransferase activity"/>
    <property type="evidence" value="ECO:0007669"/>
    <property type="project" value="UniProtKB-ARBA"/>
</dbReference>
<dbReference type="Gene3D" id="3.40.50.150">
    <property type="entry name" value="Vaccinia Virus protein VP39"/>
    <property type="match status" value="1"/>
</dbReference>
<protein>
    <recommendedName>
        <fullName evidence="3">Methyltransferase small domain-containing protein</fullName>
    </recommendedName>
</protein>
<evidence type="ECO:0000313" key="5">
    <source>
        <dbReference type="Proteomes" id="UP001144323"/>
    </source>
</evidence>
<keyword evidence="1" id="KW-0489">Methyltransferase</keyword>
<dbReference type="SUPFAM" id="SSF53335">
    <property type="entry name" value="S-adenosyl-L-methionine-dependent methyltransferases"/>
    <property type="match status" value="1"/>
</dbReference>
<accession>A0A9W6GZN8</accession>
<keyword evidence="1" id="KW-0808">Transferase</keyword>
<dbReference type="Pfam" id="PF05175">
    <property type="entry name" value="MTS"/>
    <property type="match status" value="1"/>
</dbReference>
<comment type="caution">
    <text evidence="4">The sequence shown here is derived from an EMBL/GenBank/DDBJ whole genome shotgun (WGS) entry which is preliminary data.</text>
</comment>
<dbReference type="Proteomes" id="UP001144323">
    <property type="component" value="Unassembled WGS sequence"/>
</dbReference>
<evidence type="ECO:0000313" key="4">
    <source>
        <dbReference type="EMBL" id="GLI95790.1"/>
    </source>
</evidence>
<gene>
    <name evidence="4" type="ORF">LMG27198_47820</name>
</gene>
<sequence>MAKLTKQQRKGHAEAEAILTKDRITDDERDFVFQHWHEGATHENGAAGAFFTPWGLACDFALDGAGRRVIDLCVGIGVLSYIVHHRSKWGERLAEITCVEINPRYVAVGRKLLPQARWINADVFDWRRLDLGHYDVAIANPPFGRVKRSGDAPRYRGPEFELHVLDIAREFAERGALIVPQESASFRYSGRQCFDRRTSARGVDFERERRVFMDIGAGVDTSFHRDGWKDGAPLCEIVCIDFEAAREREAQERRRLAAYAPPAMQPGEQMTLLL</sequence>
<reference evidence="4" key="1">
    <citation type="journal article" date="2023" name="Int. J. Syst. Evol. Microbiol.">
        <title>Methylocystis iwaonis sp. nov., a type II methane-oxidizing bacterium from surface soil of a rice paddy field in Japan, and emended description of the genus Methylocystis (ex Whittenbury et al. 1970) Bowman et al. 1993.</title>
        <authorList>
            <person name="Kaise H."/>
            <person name="Sawadogo J.B."/>
            <person name="Alam M.S."/>
            <person name="Ueno C."/>
            <person name="Dianou D."/>
            <person name="Shinjo R."/>
            <person name="Asakawa S."/>
        </authorList>
    </citation>
    <scope>NUCLEOTIDE SEQUENCE</scope>
    <source>
        <strain evidence="4">LMG27198</strain>
    </source>
</reference>
<dbReference type="InterPro" id="IPR007848">
    <property type="entry name" value="Small_mtfrase_dom"/>
</dbReference>
<dbReference type="AlphaFoldDB" id="A0A9W6GZN8"/>
<dbReference type="PROSITE" id="PS00092">
    <property type="entry name" value="N6_MTASE"/>
    <property type="match status" value="1"/>
</dbReference>
<dbReference type="GO" id="GO:0032259">
    <property type="term" value="P:methylation"/>
    <property type="evidence" value="ECO:0007669"/>
    <property type="project" value="UniProtKB-KW"/>
</dbReference>
<dbReference type="GO" id="GO:0008170">
    <property type="term" value="F:N-methyltransferase activity"/>
    <property type="evidence" value="ECO:0007669"/>
    <property type="project" value="UniProtKB-ARBA"/>
</dbReference>
<dbReference type="GO" id="GO:0003676">
    <property type="term" value="F:nucleic acid binding"/>
    <property type="evidence" value="ECO:0007669"/>
    <property type="project" value="InterPro"/>
</dbReference>